<name>A0A846ZQA4_9GAMM</name>
<dbReference type="Proteomes" id="UP000541636">
    <property type="component" value="Unassembled WGS sequence"/>
</dbReference>
<feature type="compositionally biased region" description="Low complexity" evidence="1">
    <location>
        <begin position="102"/>
        <end position="115"/>
    </location>
</feature>
<evidence type="ECO:0000313" key="3">
    <source>
        <dbReference type="Proteomes" id="UP000541636"/>
    </source>
</evidence>
<evidence type="ECO:0000313" key="2">
    <source>
        <dbReference type="EMBL" id="NKZ39613.1"/>
    </source>
</evidence>
<feature type="region of interest" description="Disordered" evidence="1">
    <location>
        <begin position="140"/>
        <end position="167"/>
    </location>
</feature>
<sequence>MPEFIQPALQGFPDLMTRGTHGIAVKKTVFSPYWTPQHVDGISEWLQHLVDATAYHKTFDLGHGIRLHCASSLFGIGVAIGCAGDPPPPPSSKSGDARLSMAPAKPLAPGAGATGHARKASVRTPARPLLVRVDCETARVSGAPLPPHCARKRRADANATSRYGGGG</sequence>
<feature type="region of interest" description="Disordered" evidence="1">
    <location>
        <begin position="84"/>
        <end position="123"/>
    </location>
</feature>
<proteinExistence type="predicted"/>
<dbReference type="AlphaFoldDB" id="A0A846ZQA4"/>
<comment type="caution">
    <text evidence="2">The sequence shown here is derived from an EMBL/GenBank/DDBJ whole genome shotgun (WGS) entry which is preliminary data.</text>
</comment>
<reference evidence="2 3" key="1">
    <citation type="journal article" date="2017" name="Int. J. Syst. Evol. Microbiol.">
        <title>Oleiagrimonas citrea sp. nov., a marine bacterium isolated from tidal flat sediment and emended description of the genus Oleiagrimonas Fang et al. 2015 and Oleiagrimonas soli.</title>
        <authorList>
            <person name="Yang S.H."/>
            <person name="Seo H.S."/>
            <person name="Seong C.N."/>
            <person name="Kwon K.K."/>
        </authorList>
    </citation>
    <scope>NUCLEOTIDE SEQUENCE [LARGE SCALE GENOMIC DNA]</scope>
    <source>
        <strain evidence="2 3">MEBiC09124</strain>
    </source>
</reference>
<evidence type="ECO:0000256" key="1">
    <source>
        <dbReference type="SAM" id="MobiDB-lite"/>
    </source>
</evidence>
<dbReference type="EMBL" id="JAAZQD010000004">
    <property type="protein sequence ID" value="NKZ39613.1"/>
    <property type="molecule type" value="Genomic_DNA"/>
</dbReference>
<organism evidence="2 3">
    <name type="scientific">Oleiagrimonas citrea</name>
    <dbReference type="NCBI Taxonomy" id="1665687"/>
    <lineage>
        <taxon>Bacteria</taxon>
        <taxon>Pseudomonadati</taxon>
        <taxon>Pseudomonadota</taxon>
        <taxon>Gammaproteobacteria</taxon>
        <taxon>Lysobacterales</taxon>
        <taxon>Rhodanobacteraceae</taxon>
        <taxon>Oleiagrimonas</taxon>
    </lineage>
</organism>
<keyword evidence="3" id="KW-1185">Reference proteome</keyword>
<protein>
    <submittedName>
        <fullName evidence="2">Uncharacterized protein</fullName>
    </submittedName>
</protein>
<gene>
    <name evidence="2" type="ORF">HF690_11700</name>
</gene>
<accession>A0A846ZQA4</accession>